<name>A0A336L4F8_CULSO</name>
<comment type="similarity">
    <text evidence="5">Belongs to the glycosyl hydrolase 18 family.</text>
</comment>
<feature type="chain" id="PRO_5033342845" evidence="6">
    <location>
        <begin position="20"/>
        <end position="432"/>
    </location>
</feature>
<dbReference type="AlphaFoldDB" id="A0A336L4F8"/>
<sequence>MKLIIALSVLLAFVPDIQAKEVVCYIPTWDPKVAGVADTSLCTQFLISFGIPLPDGSIRYPDLTPFKRLRTPNSKLLLAIGGADWESAQNFPQLAANHRGGFAQNCLNIIRNEGLDGVDIDWEYPRENYPQDKTNFVLLMQELRNKFGSNYILSTAVATGPWRVEKSYDLAALTPLVNYFNLMTYDYHSDASWDQDWSQTSAPHYGVYFNAPVNGPGDTVESGIQLFLQTFKVPESKLNLGVPFYGRVYKLKNSWNTAPRSECVLGNQVKPNYMPSFNDYCAALTNPAYTKIRDSTTLAPYMYNSSGFWISYEDQRSITVKANLANKYNLGGVMLWALNYDDFDGSCGNFCTWSLLKTLNYVVGRQTSYCNGPPQRTTCPSAGYFADPTDCRKAYVCNGAGQAPVQGWCSAPYFFTESGQGCSLECQAKFTN</sequence>
<evidence type="ECO:0000256" key="1">
    <source>
        <dbReference type="ARBA" id="ARBA00022729"/>
    </source>
</evidence>
<proteinExistence type="inferred from homology"/>
<organism evidence="8">
    <name type="scientific">Culicoides sonorensis</name>
    <name type="common">Biting midge</name>
    <dbReference type="NCBI Taxonomy" id="179676"/>
    <lineage>
        <taxon>Eukaryota</taxon>
        <taxon>Metazoa</taxon>
        <taxon>Ecdysozoa</taxon>
        <taxon>Arthropoda</taxon>
        <taxon>Hexapoda</taxon>
        <taxon>Insecta</taxon>
        <taxon>Pterygota</taxon>
        <taxon>Neoptera</taxon>
        <taxon>Endopterygota</taxon>
        <taxon>Diptera</taxon>
        <taxon>Nematocera</taxon>
        <taxon>Chironomoidea</taxon>
        <taxon>Ceratopogonidae</taxon>
        <taxon>Ceratopogoninae</taxon>
        <taxon>Culicoides</taxon>
        <taxon>Monoculicoides</taxon>
    </lineage>
</organism>
<evidence type="ECO:0000313" key="9">
    <source>
        <dbReference type="EMBL" id="SSX28436.1"/>
    </source>
</evidence>
<evidence type="ECO:0000256" key="3">
    <source>
        <dbReference type="ARBA" id="ARBA00023295"/>
    </source>
</evidence>
<feature type="domain" description="GH18" evidence="7">
    <location>
        <begin position="20"/>
        <end position="366"/>
    </location>
</feature>
<dbReference type="InterPro" id="IPR036508">
    <property type="entry name" value="Chitin-bd_dom_sf"/>
</dbReference>
<dbReference type="InterPro" id="IPR011583">
    <property type="entry name" value="Chitinase_II/V-like_cat"/>
</dbReference>
<dbReference type="VEuPathDB" id="VectorBase:CSON000034"/>
<dbReference type="InterPro" id="IPR001579">
    <property type="entry name" value="Glyco_hydro_18_chit_AS"/>
</dbReference>
<dbReference type="PROSITE" id="PS51910">
    <property type="entry name" value="GH18_2"/>
    <property type="match status" value="1"/>
</dbReference>
<dbReference type="GO" id="GO:0005975">
    <property type="term" value="P:carbohydrate metabolic process"/>
    <property type="evidence" value="ECO:0007669"/>
    <property type="project" value="InterPro"/>
</dbReference>
<reference evidence="8" key="1">
    <citation type="submission" date="2018-04" db="EMBL/GenBank/DDBJ databases">
        <authorList>
            <person name="Go L.Y."/>
            <person name="Mitchell J.A."/>
        </authorList>
    </citation>
    <scope>NUCLEOTIDE SEQUENCE</scope>
    <source>
        <tissue evidence="8">Whole organism</tissue>
    </source>
</reference>
<evidence type="ECO:0000256" key="2">
    <source>
        <dbReference type="ARBA" id="ARBA00022801"/>
    </source>
</evidence>
<evidence type="ECO:0000256" key="6">
    <source>
        <dbReference type="SAM" id="SignalP"/>
    </source>
</evidence>
<dbReference type="SUPFAM" id="SSF54556">
    <property type="entry name" value="Chitinase insertion domain"/>
    <property type="match status" value="1"/>
</dbReference>
<dbReference type="PROSITE" id="PS01095">
    <property type="entry name" value="GH18_1"/>
    <property type="match status" value="1"/>
</dbReference>
<dbReference type="GO" id="GO:0005576">
    <property type="term" value="C:extracellular region"/>
    <property type="evidence" value="ECO:0007669"/>
    <property type="project" value="TreeGrafter"/>
</dbReference>
<dbReference type="GO" id="GO:0004568">
    <property type="term" value="F:chitinase activity"/>
    <property type="evidence" value="ECO:0007669"/>
    <property type="project" value="UniProtKB-ARBA"/>
</dbReference>
<feature type="signal peptide" evidence="6">
    <location>
        <begin position="1"/>
        <end position="19"/>
    </location>
</feature>
<dbReference type="PANTHER" id="PTHR11177:SF317">
    <property type="entry name" value="CHITINASE 12-RELATED"/>
    <property type="match status" value="1"/>
</dbReference>
<dbReference type="InterPro" id="IPR001223">
    <property type="entry name" value="Glyco_hydro18_cat"/>
</dbReference>
<dbReference type="InterPro" id="IPR050314">
    <property type="entry name" value="Glycosyl_Hydrlase_18"/>
</dbReference>
<evidence type="ECO:0000313" key="8">
    <source>
        <dbReference type="EMBL" id="SSX08520.1"/>
    </source>
</evidence>
<dbReference type="SMART" id="SM00636">
    <property type="entry name" value="Glyco_18"/>
    <property type="match status" value="1"/>
</dbReference>
<evidence type="ECO:0000256" key="4">
    <source>
        <dbReference type="RuleBase" id="RU000489"/>
    </source>
</evidence>
<dbReference type="InterPro" id="IPR029070">
    <property type="entry name" value="Chitinase_insertion_sf"/>
</dbReference>
<evidence type="ECO:0000256" key="5">
    <source>
        <dbReference type="RuleBase" id="RU004453"/>
    </source>
</evidence>
<dbReference type="GO" id="GO:0006032">
    <property type="term" value="P:chitin catabolic process"/>
    <property type="evidence" value="ECO:0007669"/>
    <property type="project" value="UniProtKB-ARBA"/>
</dbReference>
<dbReference type="Gene3D" id="3.20.20.80">
    <property type="entry name" value="Glycosidases"/>
    <property type="match status" value="2"/>
</dbReference>
<protein>
    <submittedName>
        <fullName evidence="8">CSON000034 protein</fullName>
    </submittedName>
</protein>
<gene>
    <name evidence="8" type="primary">CSON000034</name>
</gene>
<dbReference type="OMA" id="KYVACYF"/>
<evidence type="ECO:0000259" key="7">
    <source>
        <dbReference type="PROSITE" id="PS51910"/>
    </source>
</evidence>
<keyword evidence="1 6" id="KW-0732">Signal</keyword>
<dbReference type="GO" id="GO:0008061">
    <property type="term" value="F:chitin binding"/>
    <property type="evidence" value="ECO:0007669"/>
    <property type="project" value="InterPro"/>
</dbReference>
<dbReference type="SUPFAM" id="SSF57625">
    <property type="entry name" value="Invertebrate chitin-binding proteins"/>
    <property type="match status" value="1"/>
</dbReference>
<dbReference type="EMBL" id="UFQS01001007">
    <property type="protein sequence ID" value="SSX08520.1"/>
    <property type="molecule type" value="Genomic_DNA"/>
</dbReference>
<dbReference type="EMBL" id="UFQT01001007">
    <property type="protein sequence ID" value="SSX28436.1"/>
    <property type="molecule type" value="Genomic_DNA"/>
</dbReference>
<keyword evidence="2 4" id="KW-0378">Hydrolase</keyword>
<accession>A0A336L4F8</accession>
<dbReference type="PANTHER" id="PTHR11177">
    <property type="entry name" value="CHITINASE"/>
    <property type="match status" value="1"/>
</dbReference>
<reference evidence="9" key="2">
    <citation type="submission" date="2018-07" db="EMBL/GenBank/DDBJ databases">
        <authorList>
            <person name="Quirk P.G."/>
            <person name="Krulwich T.A."/>
        </authorList>
    </citation>
    <scope>NUCLEOTIDE SEQUENCE</scope>
</reference>
<dbReference type="SUPFAM" id="SSF51445">
    <property type="entry name" value="(Trans)glycosidases"/>
    <property type="match status" value="1"/>
</dbReference>
<dbReference type="Pfam" id="PF00704">
    <property type="entry name" value="Glyco_hydro_18"/>
    <property type="match status" value="1"/>
</dbReference>
<dbReference type="InterPro" id="IPR017853">
    <property type="entry name" value="GH"/>
</dbReference>
<keyword evidence="3 4" id="KW-0326">Glycosidase</keyword>